<dbReference type="InterPro" id="IPR020904">
    <property type="entry name" value="Sc_DH/Rdtase_CS"/>
</dbReference>
<dbReference type="InterPro" id="IPR002347">
    <property type="entry name" value="SDR_fam"/>
</dbReference>
<protein>
    <submittedName>
        <fullName evidence="4">Oxidoreductase</fullName>
    </submittedName>
</protein>
<keyword evidence="5" id="KW-1185">Reference proteome</keyword>
<dbReference type="PANTHER" id="PTHR44196:SF1">
    <property type="entry name" value="DEHYDROGENASE_REDUCTASE SDR FAMILY MEMBER 7B"/>
    <property type="match status" value="1"/>
</dbReference>
<dbReference type="EMBL" id="LGTK01000079">
    <property type="protein sequence ID" value="KPH71318.1"/>
    <property type="molecule type" value="Genomic_DNA"/>
</dbReference>
<evidence type="ECO:0000256" key="3">
    <source>
        <dbReference type="RuleBase" id="RU000363"/>
    </source>
</evidence>
<accession>A0ABR5MFZ5</accession>
<dbReference type="RefSeq" id="WP_047185744.1">
    <property type="nucleotide sequence ID" value="NZ_JAHHXM010000034.1"/>
</dbReference>
<evidence type="ECO:0000313" key="5">
    <source>
        <dbReference type="Proteomes" id="UP000037854"/>
    </source>
</evidence>
<evidence type="ECO:0000313" key="4">
    <source>
        <dbReference type="EMBL" id="KPH71318.1"/>
    </source>
</evidence>
<dbReference type="Proteomes" id="UP000037854">
    <property type="component" value="Unassembled WGS sequence"/>
</dbReference>
<dbReference type="PRINTS" id="PR00081">
    <property type="entry name" value="GDHRDH"/>
</dbReference>
<dbReference type="PROSITE" id="PS00061">
    <property type="entry name" value="ADH_SHORT"/>
    <property type="match status" value="1"/>
</dbReference>
<keyword evidence="2" id="KW-0560">Oxidoreductase</keyword>
<dbReference type="SUPFAM" id="SSF51735">
    <property type="entry name" value="NAD(P)-binding Rossmann-fold domains"/>
    <property type="match status" value="1"/>
</dbReference>
<gene>
    <name evidence="4" type="ORF">AFL42_15520</name>
</gene>
<dbReference type="PIRSF" id="PIRSF000126">
    <property type="entry name" value="11-beta-HSD1"/>
    <property type="match status" value="1"/>
</dbReference>
<dbReference type="Pfam" id="PF00106">
    <property type="entry name" value="adh_short"/>
    <property type="match status" value="1"/>
</dbReference>
<sequence>MNRLKDKIIVITGASSGIGEKLAIKVAEKGAHPILLARSEVKLKTISEKIKKETSVQPYYFKLDVSDRDAVERVFVEIIKDIGNIDVLINNAGFGVFDAFHEANLDDLEKMFHVNVIGLMNCTKQVIPSMIERNMGHIVNIASQAGKLATPKTSGYAATKHAVLGFTNSLRLELRKTNIHVSAVNPGPIETNFFESADQSGTYVKNVKKYMLQADTVAEKIVYLMERPKRELNIPYWMNIGSNLYNMFPRLADKLAGPFLNKK</sequence>
<comment type="similarity">
    <text evidence="1 3">Belongs to the short-chain dehydrogenases/reductases (SDR) family.</text>
</comment>
<name>A0ABR5MFZ5_9BACI</name>
<dbReference type="PRINTS" id="PR00080">
    <property type="entry name" value="SDRFAMILY"/>
</dbReference>
<reference evidence="4 5" key="1">
    <citation type="submission" date="2015-07" db="EMBL/GenBank/DDBJ databases">
        <title>High-quality draft genome sequence of Oceanobacillus caeni HM6, a bacillus isolated from a human feces.</title>
        <authorList>
            <person name="Kumar J."/>
            <person name="Verma M.K."/>
            <person name="Pandey R."/>
            <person name="Bhambi M."/>
            <person name="Chauhan N."/>
        </authorList>
    </citation>
    <scope>NUCLEOTIDE SEQUENCE [LARGE SCALE GENOMIC DNA]</scope>
    <source>
        <strain evidence="4 5">HM6</strain>
    </source>
</reference>
<evidence type="ECO:0000256" key="1">
    <source>
        <dbReference type="ARBA" id="ARBA00006484"/>
    </source>
</evidence>
<proteinExistence type="inferred from homology"/>
<comment type="caution">
    <text evidence="4">The sequence shown here is derived from an EMBL/GenBank/DDBJ whole genome shotgun (WGS) entry which is preliminary data.</text>
</comment>
<evidence type="ECO:0000256" key="2">
    <source>
        <dbReference type="ARBA" id="ARBA00023002"/>
    </source>
</evidence>
<dbReference type="InterPro" id="IPR036291">
    <property type="entry name" value="NAD(P)-bd_dom_sf"/>
</dbReference>
<dbReference type="PANTHER" id="PTHR44196">
    <property type="entry name" value="DEHYDROGENASE/REDUCTASE SDR FAMILY MEMBER 7B"/>
    <property type="match status" value="1"/>
</dbReference>
<dbReference type="Gene3D" id="3.40.50.720">
    <property type="entry name" value="NAD(P)-binding Rossmann-like Domain"/>
    <property type="match status" value="1"/>
</dbReference>
<organism evidence="4 5">
    <name type="scientific">Oceanobacillus caeni</name>
    <dbReference type="NCBI Taxonomy" id="405946"/>
    <lineage>
        <taxon>Bacteria</taxon>
        <taxon>Bacillati</taxon>
        <taxon>Bacillota</taxon>
        <taxon>Bacilli</taxon>
        <taxon>Bacillales</taxon>
        <taxon>Bacillaceae</taxon>
        <taxon>Oceanobacillus</taxon>
    </lineage>
</organism>